<dbReference type="RefSeq" id="WP_013302138.1">
    <property type="nucleotide sequence ID" value="NZ_CP016817.1"/>
</dbReference>
<organism evidence="3 4">
    <name type="scientific">Mesomycoplasma hyorhinis</name>
    <name type="common">Mycoplasma hyorhinis</name>
    <dbReference type="NCBI Taxonomy" id="2100"/>
    <lineage>
        <taxon>Bacteria</taxon>
        <taxon>Bacillati</taxon>
        <taxon>Mycoplasmatota</taxon>
        <taxon>Mycoplasmoidales</taxon>
        <taxon>Metamycoplasmataceae</taxon>
        <taxon>Mesomycoplasma</taxon>
    </lineage>
</organism>
<dbReference type="AlphaFoldDB" id="A0ABD6IFF5"/>
<evidence type="ECO:0000313" key="3">
    <source>
        <dbReference type="EMBL" id="MXR43552.1"/>
    </source>
</evidence>
<reference evidence="3 4" key="1">
    <citation type="submission" date="2018-07" db="EMBL/GenBank/DDBJ databases">
        <title>Genetic characterization of Mycoplasma hyopneumoniae, M. hyorhinis and M. flocculare isolates through whole genome sequencing analysis: comparative analysis of sequence types and putative genes involved in virulence.</title>
        <authorList>
            <person name="Fourour S."/>
            <person name="Lucas P."/>
            <person name="Touzain F."/>
            <person name="Tocqueville V."/>
            <person name="Kempf I."/>
            <person name="Marois-Crehan C."/>
        </authorList>
    </citation>
    <scope>NUCLEOTIDE SEQUENCE [LARGE SCALE GENOMIC DNA]</scope>
    <source>
        <strain evidence="3 4">MHR389</strain>
    </source>
</reference>
<dbReference type="GO" id="GO:0003723">
    <property type="term" value="F:RNA binding"/>
    <property type="evidence" value="ECO:0007669"/>
    <property type="project" value="UniProtKB-KW"/>
</dbReference>
<dbReference type="InterPro" id="IPR006027">
    <property type="entry name" value="NusB_RsmB_TIM44"/>
</dbReference>
<protein>
    <submittedName>
        <fullName evidence="3">Transcription antitermination protein NusB</fullName>
    </submittedName>
</protein>
<feature type="domain" description="NusB/RsmB/TIM44" evidence="2">
    <location>
        <begin position="53"/>
        <end position="134"/>
    </location>
</feature>
<name>A0ABD6IFF5_MESHY</name>
<keyword evidence="1" id="KW-0694">RNA-binding</keyword>
<evidence type="ECO:0000313" key="4">
    <source>
        <dbReference type="Proteomes" id="UP001193384"/>
    </source>
</evidence>
<dbReference type="Pfam" id="PF01029">
    <property type="entry name" value="NusB"/>
    <property type="match status" value="1"/>
</dbReference>
<evidence type="ECO:0000256" key="1">
    <source>
        <dbReference type="ARBA" id="ARBA00022884"/>
    </source>
</evidence>
<evidence type="ECO:0000259" key="2">
    <source>
        <dbReference type="Pfam" id="PF01029"/>
    </source>
</evidence>
<comment type="caution">
    <text evidence="3">The sequence shown here is derived from an EMBL/GenBank/DDBJ whole genome shotgun (WGS) entry which is preliminary data.</text>
</comment>
<dbReference type="InterPro" id="IPR035926">
    <property type="entry name" value="NusB-like_sf"/>
</dbReference>
<dbReference type="EMBL" id="QQQW01000004">
    <property type="protein sequence ID" value="MXR43552.1"/>
    <property type="molecule type" value="Genomic_DNA"/>
</dbReference>
<accession>A0ABD6IFF5</accession>
<proteinExistence type="predicted"/>
<gene>
    <name evidence="3" type="ORF">DR101_01100</name>
</gene>
<dbReference type="SUPFAM" id="SSF48013">
    <property type="entry name" value="NusB-like"/>
    <property type="match status" value="1"/>
</dbReference>
<sequence length="152" mass="18411">MTQTENKKYPFSKRRIHRMEIISLLYSYELFDNKINTNEIFKNYDLTKEQIKILEAIEKKYEIFQKLIINFLGSNWSWNRILPLVRAILLLGSFELLVNDNKVVINEMVQMIKDYTLESDKEYKFVNAVLDKINQFYEQENLKVYKKTTQEH</sequence>
<dbReference type="Proteomes" id="UP001193384">
    <property type="component" value="Unassembled WGS sequence"/>
</dbReference>
<dbReference type="Gene3D" id="1.10.940.10">
    <property type="entry name" value="NusB-like"/>
    <property type="match status" value="1"/>
</dbReference>